<sequence>MNAQTNETRQHILDTGYALIVAKGFSNVGLSQLLKHAEVPKGSFYHYFKSKEQFGEALIQDYFANYLKRLDTLLFSGHNGTAYDRLISYWQRWVDVEEGVCGAQKCLVVKLTAEVSDLSDPMRLALLEGATSIISAIRQCIDDGVKDGSITISDSQETAQLLYNLWIGASLMRKLTQDQAGLELAMKTTKNLLAGEAAR</sequence>
<evidence type="ECO:0000256" key="2">
    <source>
        <dbReference type="ARBA" id="ARBA00023125"/>
    </source>
</evidence>
<evidence type="ECO:0000256" key="3">
    <source>
        <dbReference type="ARBA" id="ARBA00023163"/>
    </source>
</evidence>
<dbReference type="InterPro" id="IPR011075">
    <property type="entry name" value="TetR_C"/>
</dbReference>
<keyword evidence="1" id="KW-0805">Transcription regulation</keyword>
<name>A0ABW9YJ74_9GAMM</name>
<dbReference type="SUPFAM" id="SSF46689">
    <property type="entry name" value="Homeodomain-like"/>
    <property type="match status" value="1"/>
</dbReference>
<dbReference type="PROSITE" id="PS50977">
    <property type="entry name" value="HTH_TETR_2"/>
    <property type="match status" value="1"/>
</dbReference>
<feature type="DNA-binding region" description="H-T-H motif" evidence="4">
    <location>
        <begin position="29"/>
        <end position="48"/>
    </location>
</feature>
<organism evidence="6 7">
    <name type="scientific">Photobacterium alginatilyticum</name>
    <dbReference type="NCBI Taxonomy" id="1775171"/>
    <lineage>
        <taxon>Bacteria</taxon>
        <taxon>Pseudomonadati</taxon>
        <taxon>Pseudomonadota</taxon>
        <taxon>Gammaproteobacteria</taxon>
        <taxon>Vibrionales</taxon>
        <taxon>Vibrionaceae</taxon>
        <taxon>Photobacterium</taxon>
    </lineage>
</organism>
<keyword evidence="3" id="KW-0804">Transcription</keyword>
<gene>
    <name evidence="6" type="ORF">EIZ48_15060</name>
</gene>
<accession>A0ABW9YJ74</accession>
<dbReference type="Pfam" id="PF16925">
    <property type="entry name" value="TetR_C_13"/>
    <property type="match status" value="1"/>
</dbReference>
<dbReference type="InterPro" id="IPR009057">
    <property type="entry name" value="Homeodomain-like_sf"/>
</dbReference>
<protein>
    <submittedName>
        <fullName evidence="6">TetR/AcrR family transcriptional regulator</fullName>
    </submittedName>
</protein>
<dbReference type="InterPro" id="IPR001647">
    <property type="entry name" value="HTH_TetR"/>
</dbReference>
<dbReference type="PANTHER" id="PTHR47506">
    <property type="entry name" value="TRANSCRIPTIONAL REGULATORY PROTEIN"/>
    <property type="match status" value="1"/>
</dbReference>
<dbReference type="Pfam" id="PF00440">
    <property type="entry name" value="TetR_N"/>
    <property type="match status" value="1"/>
</dbReference>
<dbReference type="Gene3D" id="1.10.357.10">
    <property type="entry name" value="Tetracycline Repressor, domain 2"/>
    <property type="match status" value="1"/>
</dbReference>
<evidence type="ECO:0000256" key="1">
    <source>
        <dbReference type="ARBA" id="ARBA00023015"/>
    </source>
</evidence>
<dbReference type="RefSeq" id="WP_160653018.1">
    <property type="nucleotide sequence ID" value="NZ_RSEJ01000015.1"/>
</dbReference>
<dbReference type="EMBL" id="RSEJ01000015">
    <property type="protein sequence ID" value="NBI53894.1"/>
    <property type="molecule type" value="Genomic_DNA"/>
</dbReference>
<comment type="caution">
    <text evidence="6">The sequence shown here is derived from an EMBL/GenBank/DDBJ whole genome shotgun (WGS) entry which is preliminary data.</text>
</comment>
<evidence type="ECO:0000313" key="6">
    <source>
        <dbReference type="EMBL" id="NBI53894.1"/>
    </source>
</evidence>
<feature type="domain" description="HTH tetR-type" evidence="5">
    <location>
        <begin position="6"/>
        <end position="66"/>
    </location>
</feature>
<evidence type="ECO:0000256" key="4">
    <source>
        <dbReference type="PROSITE-ProRule" id="PRU00335"/>
    </source>
</evidence>
<dbReference type="SUPFAM" id="SSF48498">
    <property type="entry name" value="Tetracyclin repressor-like, C-terminal domain"/>
    <property type="match status" value="1"/>
</dbReference>
<dbReference type="Proteomes" id="UP000738517">
    <property type="component" value="Unassembled WGS sequence"/>
</dbReference>
<reference evidence="6 7" key="1">
    <citation type="journal article" date="2017" name="Int. J. Syst. Evol. Microbiol.">
        <title>Photobacterium alginatilyticum sp. nov., a marine bacterium isolated from bottom seawater.</title>
        <authorList>
            <person name="Wang X."/>
            <person name="Wang Y."/>
            <person name="Yang X."/>
            <person name="Sun H."/>
            <person name="Li B."/>
            <person name="Zhang X.H."/>
        </authorList>
    </citation>
    <scope>NUCLEOTIDE SEQUENCE [LARGE SCALE GENOMIC DNA]</scope>
    <source>
        <strain evidence="6 7">P03D4</strain>
    </source>
</reference>
<evidence type="ECO:0000313" key="7">
    <source>
        <dbReference type="Proteomes" id="UP000738517"/>
    </source>
</evidence>
<proteinExistence type="predicted"/>
<dbReference type="InterPro" id="IPR036271">
    <property type="entry name" value="Tet_transcr_reg_TetR-rel_C_sf"/>
</dbReference>
<evidence type="ECO:0000259" key="5">
    <source>
        <dbReference type="PROSITE" id="PS50977"/>
    </source>
</evidence>
<dbReference type="PANTHER" id="PTHR47506:SF6">
    <property type="entry name" value="HTH-TYPE TRANSCRIPTIONAL REPRESSOR NEMR"/>
    <property type="match status" value="1"/>
</dbReference>
<keyword evidence="2 4" id="KW-0238">DNA-binding</keyword>
<keyword evidence="7" id="KW-1185">Reference proteome</keyword>